<sequence>MKVATAIVWRILIDTGSSVDIITWDCLRKLKYSGREIVPLVHHISGFGGQELSKNPYALDIGILVMITIMYSTFVGIATVGRSSTIQRHSLLNCLGHRRRLWVELHQLRVRTLSLVLTTLLHIFDVRPKVAFHAKGLRRQGCQELPRKLSIFTTPQPVSLVLGLGASFLQLVLQIFLFCLQSLFLFLQFLQAALILSRHLFRPFALDLKVANLPPQDGIRALEVMDLLLQGKKERSQPQHF</sequence>
<keyword evidence="1" id="KW-0812">Transmembrane</keyword>
<comment type="caution">
    <text evidence="2">The sequence shown here is derived from an EMBL/GenBank/DDBJ whole genome shotgun (WGS) entry which is preliminary data.</text>
</comment>
<keyword evidence="1" id="KW-0472">Membrane</keyword>
<proteinExistence type="predicted"/>
<evidence type="ECO:0000256" key="1">
    <source>
        <dbReference type="SAM" id="Phobius"/>
    </source>
</evidence>
<dbReference type="Proteomes" id="UP001153076">
    <property type="component" value="Unassembled WGS sequence"/>
</dbReference>
<reference evidence="2" key="1">
    <citation type="submission" date="2022-04" db="EMBL/GenBank/DDBJ databases">
        <title>Carnegiea gigantea Genome sequencing and assembly v2.</title>
        <authorList>
            <person name="Copetti D."/>
            <person name="Sanderson M.J."/>
            <person name="Burquez A."/>
            <person name="Wojciechowski M.F."/>
        </authorList>
    </citation>
    <scope>NUCLEOTIDE SEQUENCE</scope>
    <source>
        <strain evidence="2">SGP5-SGP5p</strain>
        <tissue evidence="2">Aerial part</tissue>
    </source>
</reference>
<accession>A0A9Q1Q818</accession>
<dbReference type="OrthoDB" id="1752268at2759"/>
<protein>
    <submittedName>
        <fullName evidence="2">Uncharacterized protein</fullName>
    </submittedName>
</protein>
<organism evidence="2 3">
    <name type="scientific">Carnegiea gigantea</name>
    <dbReference type="NCBI Taxonomy" id="171969"/>
    <lineage>
        <taxon>Eukaryota</taxon>
        <taxon>Viridiplantae</taxon>
        <taxon>Streptophyta</taxon>
        <taxon>Embryophyta</taxon>
        <taxon>Tracheophyta</taxon>
        <taxon>Spermatophyta</taxon>
        <taxon>Magnoliopsida</taxon>
        <taxon>eudicotyledons</taxon>
        <taxon>Gunneridae</taxon>
        <taxon>Pentapetalae</taxon>
        <taxon>Caryophyllales</taxon>
        <taxon>Cactineae</taxon>
        <taxon>Cactaceae</taxon>
        <taxon>Cactoideae</taxon>
        <taxon>Echinocereeae</taxon>
        <taxon>Carnegiea</taxon>
    </lineage>
</organism>
<feature type="transmembrane region" description="Helical" evidence="1">
    <location>
        <begin position="61"/>
        <end position="81"/>
    </location>
</feature>
<feature type="transmembrane region" description="Helical" evidence="1">
    <location>
        <begin position="149"/>
        <end position="169"/>
    </location>
</feature>
<evidence type="ECO:0000313" key="3">
    <source>
        <dbReference type="Proteomes" id="UP001153076"/>
    </source>
</evidence>
<name>A0A9Q1Q818_9CARY</name>
<keyword evidence="3" id="KW-1185">Reference proteome</keyword>
<evidence type="ECO:0000313" key="2">
    <source>
        <dbReference type="EMBL" id="KAJ8432373.1"/>
    </source>
</evidence>
<keyword evidence="1" id="KW-1133">Transmembrane helix</keyword>
<gene>
    <name evidence="2" type="ORF">Cgig2_021907</name>
</gene>
<dbReference type="EMBL" id="JAKOGI010000610">
    <property type="protein sequence ID" value="KAJ8432373.1"/>
    <property type="molecule type" value="Genomic_DNA"/>
</dbReference>
<dbReference type="AlphaFoldDB" id="A0A9Q1Q818"/>